<feature type="region of interest" description="Disordered" evidence="1">
    <location>
        <begin position="59"/>
        <end position="95"/>
    </location>
</feature>
<sequence length="136" mass="14431">MEVPAGGRVAEIRKERGEDEDVVDVEVAMCQNSPATAPTRGDIADLDAIPTNNRFIALGTEDDNKAEEDVTSHDTIPLVSNDREKETPSSAPSMPSILSAEVENLAILPSPALPPLANQTTSQNASLSQTLSTYSL</sequence>
<organism evidence="2 3">
    <name type="scientific">Protea cynaroides</name>
    <dbReference type="NCBI Taxonomy" id="273540"/>
    <lineage>
        <taxon>Eukaryota</taxon>
        <taxon>Viridiplantae</taxon>
        <taxon>Streptophyta</taxon>
        <taxon>Embryophyta</taxon>
        <taxon>Tracheophyta</taxon>
        <taxon>Spermatophyta</taxon>
        <taxon>Magnoliopsida</taxon>
        <taxon>Proteales</taxon>
        <taxon>Proteaceae</taxon>
        <taxon>Protea</taxon>
    </lineage>
</organism>
<dbReference type="EMBL" id="JAMYWD010000012">
    <property type="protein sequence ID" value="KAJ4952446.1"/>
    <property type="molecule type" value="Genomic_DNA"/>
</dbReference>
<evidence type="ECO:0000313" key="2">
    <source>
        <dbReference type="EMBL" id="KAJ4952446.1"/>
    </source>
</evidence>
<comment type="caution">
    <text evidence="2">The sequence shown here is derived from an EMBL/GenBank/DDBJ whole genome shotgun (WGS) entry which is preliminary data.</text>
</comment>
<evidence type="ECO:0000256" key="1">
    <source>
        <dbReference type="SAM" id="MobiDB-lite"/>
    </source>
</evidence>
<proteinExistence type="predicted"/>
<protein>
    <submittedName>
        <fullName evidence="2">Uncharacterized protein</fullName>
    </submittedName>
</protein>
<keyword evidence="3" id="KW-1185">Reference proteome</keyword>
<accession>A0A9Q0GQV7</accession>
<evidence type="ECO:0000313" key="3">
    <source>
        <dbReference type="Proteomes" id="UP001141806"/>
    </source>
</evidence>
<name>A0A9Q0GQV7_9MAGN</name>
<feature type="region of interest" description="Disordered" evidence="1">
    <location>
        <begin position="111"/>
        <end position="136"/>
    </location>
</feature>
<gene>
    <name evidence="2" type="ORF">NE237_029278</name>
</gene>
<dbReference type="AlphaFoldDB" id="A0A9Q0GQV7"/>
<reference evidence="2" key="1">
    <citation type="journal article" date="2023" name="Plant J.">
        <title>The genome of the king protea, Protea cynaroides.</title>
        <authorList>
            <person name="Chang J."/>
            <person name="Duong T.A."/>
            <person name="Schoeman C."/>
            <person name="Ma X."/>
            <person name="Roodt D."/>
            <person name="Barker N."/>
            <person name="Li Z."/>
            <person name="Van de Peer Y."/>
            <person name="Mizrachi E."/>
        </authorList>
    </citation>
    <scope>NUCLEOTIDE SEQUENCE</scope>
    <source>
        <tissue evidence="2">Young leaves</tissue>
    </source>
</reference>
<feature type="compositionally biased region" description="Polar residues" evidence="1">
    <location>
        <begin position="118"/>
        <end position="136"/>
    </location>
</feature>
<dbReference type="Proteomes" id="UP001141806">
    <property type="component" value="Unassembled WGS sequence"/>
</dbReference>